<dbReference type="AlphaFoldDB" id="A0A067LWY5"/>
<reference evidence="3" key="1">
    <citation type="journal article" date="2014" name="Proc. Natl. Acad. Sci. U.S.A.">
        <title>Extensive sampling of basidiomycete genomes demonstrates inadequacy of the white-rot/brown-rot paradigm for wood decay fungi.</title>
        <authorList>
            <person name="Riley R."/>
            <person name="Salamov A.A."/>
            <person name="Brown D.W."/>
            <person name="Nagy L.G."/>
            <person name="Floudas D."/>
            <person name="Held B.W."/>
            <person name="Levasseur A."/>
            <person name="Lombard V."/>
            <person name="Morin E."/>
            <person name="Otillar R."/>
            <person name="Lindquist E.A."/>
            <person name="Sun H."/>
            <person name="LaButti K.M."/>
            <person name="Schmutz J."/>
            <person name="Jabbour D."/>
            <person name="Luo H."/>
            <person name="Baker S.E."/>
            <person name="Pisabarro A.G."/>
            <person name="Walton J.D."/>
            <person name="Blanchette R.A."/>
            <person name="Henrissat B."/>
            <person name="Martin F."/>
            <person name="Cullen D."/>
            <person name="Hibbett D.S."/>
            <person name="Grigoriev I.V."/>
        </authorList>
    </citation>
    <scope>NUCLEOTIDE SEQUENCE [LARGE SCALE GENOMIC DNA]</scope>
    <source>
        <strain evidence="3">FD-172 SS1</strain>
    </source>
</reference>
<dbReference type="PIRSF" id="PIRSF000654">
    <property type="entry name" value="Integrin-linked_kinase"/>
    <property type="match status" value="1"/>
</dbReference>
<dbReference type="GO" id="GO:0005524">
    <property type="term" value="F:ATP binding"/>
    <property type="evidence" value="ECO:0007669"/>
    <property type="project" value="InterPro"/>
</dbReference>
<dbReference type="Proteomes" id="UP000027195">
    <property type="component" value="Unassembled WGS sequence"/>
</dbReference>
<dbReference type="GO" id="GO:0004674">
    <property type="term" value="F:protein serine/threonine kinase activity"/>
    <property type="evidence" value="ECO:0007669"/>
    <property type="project" value="TreeGrafter"/>
</dbReference>
<dbReference type="PANTHER" id="PTHR44329">
    <property type="entry name" value="SERINE/THREONINE-PROTEIN KINASE TNNI3K-RELATED"/>
    <property type="match status" value="1"/>
</dbReference>
<dbReference type="OrthoDB" id="4062651at2759"/>
<dbReference type="InterPro" id="IPR051681">
    <property type="entry name" value="Ser/Thr_Kinases-Pseudokinases"/>
</dbReference>
<feature type="non-terminal residue" evidence="2">
    <location>
        <position position="1"/>
    </location>
</feature>
<dbReference type="PROSITE" id="PS50011">
    <property type="entry name" value="PROTEIN_KINASE_DOM"/>
    <property type="match status" value="1"/>
</dbReference>
<proteinExistence type="predicted"/>
<name>A0A067LWY5_BOTB1</name>
<evidence type="ECO:0000313" key="3">
    <source>
        <dbReference type="Proteomes" id="UP000027195"/>
    </source>
</evidence>
<keyword evidence="3" id="KW-1185">Reference proteome</keyword>
<evidence type="ECO:0000313" key="2">
    <source>
        <dbReference type="EMBL" id="KDQ07873.1"/>
    </source>
</evidence>
<gene>
    <name evidence="2" type="ORF">BOTBODRAFT_94459</name>
</gene>
<sequence>EVVLLGDRPTQSGGFADCWQGLFLGRYKVAMKTPRGRFADEVKNRISFFLRDIKRLVREAKVWSHLNHPNILPFLGLCELDSMSFLVSPWMENGHAFEFVQKHPEADCLQLLAQVAKGLEYLHAFNPPVIHGDLRGPNILISEFGNAYIADFGLSELNLEGYDPRYSTPWLIAGHPRWQAPETIKATTKEEARRNVATDIFAFGRVMLELFTKAVPFSYILVDFQVMLLVMQGNIPKRPFNVEAVSRGLSGDMWKLMLNCWDVDPSQRPNAESIVAQL</sequence>
<dbReference type="Gene3D" id="1.10.510.10">
    <property type="entry name" value="Transferase(Phosphotransferase) domain 1"/>
    <property type="match status" value="1"/>
</dbReference>
<dbReference type="EMBL" id="KL198099">
    <property type="protein sequence ID" value="KDQ07873.1"/>
    <property type="molecule type" value="Genomic_DNA"/>
</dbReference>
<dbReference type="InParanoid" id="A0A067LWY5"/>
<evidence type="ECO:0000259" key="1">
    <source>
        <dbReference type="PROSITE" id="PS50011"/>
    </source>
</evidence>
<feature type="non-terminal residue" evidence="2">
    <location>
        <position position="278"/>
    </location>
</feature>
<dbReference type="InterPro" id="IPR000719">
    <property type="entry name" value="Prot_kinase_dom"/>
</dbReference>
<dbReference type="STRING" id="930990.A0A067LWY5"/>
<dbReference type="HOGENOM" id="CLU_000288_7_18_1"/>
<feature type="domain" description="Protein kinase" evidence="1">
    <location>
        <begin position="4"/>
        <end position="278"/>
    </location>
</feature>
<dbReference type="InterPro" id="IPR011009">
    <property type="entry name" value="Kinase-like_dom_sf"/>
</dbReference>
<dbReference type="InterPro" id="IPR001245">
    <property type="entry name" value="Ser-Thr/Tyr_kinase_cat_dom"/>
</dbReference>
<accession>A0A067LWY5</accession>
<dbReference type="Pfam" id="PF07714">
    <property type="entry name" value="PK_Tyr_Ser-Thr"/>
    <property type="match status" value="1"/>
</dbReference>
<dbReference type="SUPFAM" id="SSF56112">
    <property type="entry name" value="Protein kinase-like (PK-like)"/>
    <property type="match status" value="1"/>
</dbReference>
<protein>
    <recommendedName>
        <fullName evidence="1">Protein kinase domain-containing protein</fullName>
    </recommendedName>
</protein>
<dbReference type="PANTHER" id="PTHR44329:SF214">
    <property type="entry name" value="PROTEIN KINASE DOMAIN-CONTAINING PROTEIN"/>
    <property type="match status" value="1"/>
</dbReference>
<organism evidence="2 3">
    <name type="scientific">Botryobasidium botryosum (strain FD-172 SS1)</name>
    <dbReference type="NCBI Taxonomy" id="930990"/>
    <lineage>
        <taxon>Eukaryota</taxon>
        <taxon>Fungi</taxon>
        <taxon>Dikarya</taxon>
        <taxon>Basidiomycota</taxon>
        <taxon>Agaricomycotina</taxon>
        <taxon>Agaricomycetes</taxon>
        <taxon>Cantharellales</taxon>
        <taxon>Botryobasidiaceae</taxon>
        <taxon>Botryobasidium</taxon>
    </lineage>
</organism>